<evidence type="ECO:0000256" key="8">
    <source>
        <dbReference type="ARBA" id="ARBA00023315"/>
    </source>
</evidence>
<evidence type="ECO:0000313" key="13">
    <source>
        <dbReference type="EMBL" id="KAF9462912.1"/>
    </source>
</evidence>
<feature type="transmembrane region" description="Helical" evidence="11">
    <location>
        <begin position="155"/>
        <end position="178"/>
    </location>
</feature>
<accession>A0A9P5Y646</accession>
<dbReference type="Proteomes" id="UP000807353">
    <property type="component" value="Unassembled WGS sequence"/>
</dbReference>
<keyword evidence="6" id="KW-0564">Palmitate</keyword>
<keyword evidence="8 11" id="KW-0012">Acyltransferase</keyword>
<evidence type="ECO:0000259" key="12">
    <source>
        <dbReference type="Pfam" id="PF01529"/>
    </source>
</evidence>
<evidence type="ECO:0000256" key="5">
    <source>
        <dbReference type="ARBA" id="ARBA00023136"/>
    </source>
</evidence>
<comment type="similarity">
    <text evidence="9">Belongs to the DHHC palmitoyltransferase family. PFA5 subfamily.</text>
</comment>
<dbReference type="Pfam" id="PF01529">
    <property type="entry name" value="DHHC"/>
    <property type="match status" value="1"/>
</dbReference>
<organism evidence="13 14">
    <name type="scientific">Collybia nuda</name>
    <dbReference type="NCBI Taxonomy" id="64659"/>
    <lineage>
        <taxon>Eukaryota</taxon>
        <taxon>Fungi</taxon>
        <taxon>Dikarya</taxon>
        <taxon>Basidiomycota</taxon>
        <taxon>Agaricomycotina</taxon>
        <taxon>Agaricomycetes</taxon>
        <taxon>Agaricomycetidae</taxon>
        <taxon>Agaricales</taxon>
        <taxon>Tricholomatineae</taxon>
        <taxon>Clitocybaceae</taxon>
        <taxon>Collybia</taxon>
    </lineage>
</organism>
<proteinExistence type="inferred from homology"/>
<dbReference type="GO" id="GO:0019706">
    <property type="term" value="F:protein-cysteine S-palmitoyltransferase activity"/>
    <property type="evidence" value="ECO:0007669"/>
    <property type="project" value="UniProtKB-EC"/>
</dbReference>
<evidence type="ECO:0000256" key="11">
    <source>
        <dbReference type="RuleBase" id="RU079119"/>
    </source>
</evidence>
<feature type="transmembrane region" description="Helical" evidence="11">
    <location>
        <begin position="198"/>
        <end position="223"/>
    </location>
</feature>
<dbReference type="PANTHER" id="PTHR22883:SF23">
    <property type="entry name" value="PALMITOYLTRANSFERASE ZDHHC6"/>
    <property type="match status" value="1"/>
</dbReference>
<keyword evidence="14" id="KW-1185">Reference proteome</keyword>
<dbReference type="GO" id="GO:0016020">
    <property type="term" value="C:membrane"/>
    <property type="evidence" value="ECO:0007669"/>
    <property type="project" value="UniProtKB-SubCell"/>
</dbReference>
<evidence type="ECO:0000256" key="7">
    <source>
        <dbReference type="ARBA" id="ARBA00023288"/>
    </source>
</evidence>
<evidence type="ECO:0000313" key="14">
    <source>
        <dbReference type="Proteomes" id="UP000807353"/>
    </source>
</evidence>
<evidence type="ECO:0000256" key="1">
    <source>
        <dbReference type="ARBA" id="ARBA00004141"/>
    </source>
</evidence>
<reference evidence="13" key="1">
    <citation type="submission" date="2020-11" db="EMBL/GenBank/DDBJ databases">
        <authorList>
            <consortium name="DOE Joint Genome Institute"/>
            <person name="Ahrendt S."/>
            <person name="Riley R."/>
            <person name="Andreopoulos W."/>
            <person name="Labutti K."/>
            <person name="Pangilinan J."/>
            <person name="Ruiz-Duenas F.J."/>
            <person name="Barrasa J.M."/>
            <person name="Sanchez-Garcia M."/>
            <person name="Camarero S."/>
            <person name="Miyauchi S."/>
            <person name="Serrano A."/>
            <person name="Linde D."/>
            <person name="Babiker R."/>
            <person name="Drula E."/>
            <person name="Ayuso-Fernandez I."/>
            <person name="Pacheco R."/>
            <person name="Padilla G."/>
            <person name="Ferreira P."/>
            <person name="Barriuso J."/>
            <person name="Kellner H."/>
            <person name="Castanera R."/>
            <person name="Alfaro M."/>
            <person name="Ramirez L."/>
            <person name="Pisabarro A.G."/>
            <person name="Kuo A."/>
            <person name="Tritt A."/>
            <person name="Lipzen A."/>
            <person name="He G."/>
            <person name="Yan M."/>
            <person name="Ng V."/>
            <person name="Cullen D."/>
            <person name="Martin F."/>
            <person name="Rosso M.-N."/>
            <person name="Henrissat B."/>
            <person name="Hibbett D."/>
            <person name="Martinez A.T."/>
            <person name="Grigoriev I.V."/>
        </authorList>
    </citation>
    <scope>NUCLEOTIDE SEQUENCE</scope>
    <source>
        <strain evidence="13">CBS 247.69</strain>
    </source>
</reference>
<evidence type="ECO:0000256" key="4">
    <source>
        <dbReference type="ARBA" id="ARBA00022989"/>
    </source>
</evidence>
<dbReference type="GO" id="GO:0005794">
    <property type="term" value="C:Golgi apparatus"/>
    <property type="evidence" value="ECO:0007669"/>
    <property type="project" value="TreeGrafter"/>
</dbReference>
<evidence type="ECO:0000256" key="6">
    <source>
        <dbReference type="ARBA" id="ARBA00023139"/>
    </source>
</evidence>
<protein>
    <recommendedName>
        <fullName evidence="11">Palmitoyltransferase</fullName>
        <ecNumber evidence="11">2.3.1.225</ecNumber>
    </recommendedName>
</protein>
<keyword evidence="5 11" id="KW-0472">Membrane</keyword>
<dbReference type="InterPro" id="IPR001594">
    <property type="entry name" value="Palmitoyltrfase_DHHC"/>
</dbReference>
<gene>
    <name evidence="13" type="ORF">BDZ94DRAFT_1260161</name>
</gene>
<dbReference type="InterPro" id="IPR039859">
    <property type="entry name" value="PFA4/ZDH16/20/ERF2-like"/>
</dbReference>
<keyword evidence="4 11" id="KW-1133">Transmembrane helix</keyword>
<dbReference type="EMBL" id="MU150267">
    <property type="protein sequence ID" value="KAF9462912.1"/>
    <property type="molecule type" value="Genomic_DNA"/>
</dbReference>
<feature type="transmembrane region" description="Helical" evidence="11">
    <location>
        <begin position="12"/>
        <end position="34"/>
    </location>
</feature>
<dbReference type="AlphaFoldDB" id="A0A9P5Y646"/>
<dbReference type="PROSITE" id="PS50216">
    <property type="entry name" value="DHHC"/>
    <property type="match status" value="1"/>
</dbReference>
<sequence length="392" mass="45322">MGSFRTGTRRVEWVVQVLVIIMIGYGWYTATFYIGIDWLVRHHGHWLWGGVYVIIVNLSIATVAMLYLSLCLDRRTHNIPRHPIPEVSRLLEPYECTNIYGDLAICTKQHCNGGWKPPRAHHCSTCGVCRLEFDHHCPWIGNCVTITRMKTFLCLLYFAPITFSVAIAPVFPVLLRQISLAIDVSKSDPWAAEKWWKWYGSWVFFGGPFGRWFWGTIMGVRILKASGHDYRLPGNVVEQPHIRIIVIATPTMIISLFSLGLALMSTRTMLRGMTTIETMKHQPSQSNSNNNKFERFVCIPAQQMHKDGDRFTRGRVFRVLNDEHIYNHGPRNNWKIFLNQPLFHKQEKSVDYTWPKLNPVMLQRMRTTDLVVDADTLHEPLDSGCRTLQTTH</sequence>
<dbReference type="PANTHER" id="PTHR22883">
    <property type="entry name" value="ZINC FINGER DHHC DOMAIN CONTAINING PROTEIN"/>
    <property type="match status" value="1"/>
</dbReference>
<dbReference type="GO" id="GO:0005783">
    <property type="term" value="C:endoplasmic reticulum"/>
    <property type="evidence" value="ECO:0007669"/>
    <property type="project" value="TreeGrafter"/>
</dbReference>
<evidence type="ECO:0000256" key="10">
    <source>
        <dbReference type="ARBA" id="ARBA00048048"/>
    </source>
</evidence>
<keyword evidence="2 11" id="KW-0808">Transferase</keyword>
<comment type="subcellular location">
    <subcellularLocation>
        <location evidence="1">Membrane</location>
        <topology evidence="1">Multi-pass membrane protein</topology>
    </subcellularLocation>
</comment>
<keyword evidence="7" id="KW-0449">Lipoprotein</keyword>
<feature type="domain" description="Palmitoyltransferase DHHC" evidence="12">
    <location>
        <begin position="111"/>
        <end position="282"/>
    </location>
</feature>
<evidence type="ECO:0000256" key="2">
    <source>
        <dbReference type="ARBA" id="ARBA00022679"/>
    </source>
</evidence>
<comment type="caution">
    <text evidence="13">The sequence shown here is derived from an EMBL/GenBank/DDBJ whole genome shotgun (WGS) entry which is preliminary data.</text>
</comment>
<evidence type="ECO:0000256" key="9">
    <source>
        <dbReference type="ARBA" id="ARBA00038298"/>
    </source>
</evidence>
<feature type="transmembrane region" description="Helical" evidence="11">
    <location>
        <begin position="244"/>
        <end position="264"/>
    </location>
</feature>
<evidence type="ECO:0000256" key="3">
    <source>
        <dbReference type="ARBA" id="ARBA00022692"/>
    </source>
</evidence>
<comment type="domain">
    <text evidence="11">The DHHC domain is required for palmitoyltransferase activity.</text>
</comment>
<name>A0A9P5Y646_9AGAR</name>
<comment type="catalytic activity">
    <reaction evidence="10 11">
        <text>L-cysteinyl-[protein] + hexadecanoyl-CoA = S-hexadecanoyl-L-cysteinyl-[protein] + CoA</text>
        <dbReference type="Rhea" id="RHEA:36683"/>
        <dbReference type="Rhea" id="RHEA-COMP:10131"/>
        <dbReference type="Rhea" id="RHEA-COMP:11032"/>
        <dbReference type="ChEBI" id="CHEBI:29950"/>
        <dbReference type="ChEBI" id="CHEBI:57287"/>
        <dbReference type="ChEBI" id="CHEBI:57379"/>
        <dbReference type="ChEBI" id="CHEBI:74151"/>
        <dbReference type="EC" id="2.3.1.225"/>
    </reaction>
</comment>
<keyword evidence="3 11" id="KW-0812">Transmembrane</keyword>
<feature type="transmembrane region" description="Helical" evidence="11">
    <location>
        <begin position="46"/>
        <end position="72"/>
    </location>
</feature>
<dbReference type="GO" id="GO:0006612">
    <property type="term" value="P:protein targeting to membrane"/>
    <property type="evidence" value="ECO:0007669"/>
    <property type="project" value="TreeGrafter"/>
</dbReference>
<dbReference type="EC" id="2.3.1.225" evidence="11"/>
<dbReference type="OrthoDB" id="302728at2759"/>